<evidence type="ECO:0000313" key="8">
    <source>
        <dbReference type="EMBL" id="MDP9794167.1"/>
    </source>
</evidence>
<evidence type="ECO:0000256" key="3">
    <source>
        <dbReference type="ARBA" id="ARBA00023015"/>
    </source>
</evidence>
<dbReference type="SUPFAM" id="SSF52172">
    <property type="entry name" value="CheY-like"/>
    <property type="match status" value="1"/>
</dbReference>
<organism evidence="8 9">
    <name type="scientific">Catenuloplanes nepalensis</name>
    <dbReference type="NCBI Taxonomy" id="587533"/>
    <lineage>
        <taxon>Bacteria</taxon>
        <taxon>Bacillati</taxon>
        <taxon>Actinomycetota</taxon>
        <taxon>Actinomycetes</taxon>
        <taxon>Micromonosporales</taxon>
        <taxon>Micromonosporaceae</taxon>
        <taxon>Catenuloplanes</taxon>
    </lineage>
</organism>
<dbReference type="InterPro" id="IPR036388">
    <property type="entry name" value="WH-like_DNA-bd_sf"/>
</dbReference>
<keyword evidence="3" id="KW-0805">Transcription regulation</keyword>
<dbReference type="InterPro" id="IPR001867">
    <property type="entry name" value="OmpR/PhoB-type_DNA-bd"/>
</dbReference>
<evidence type="ECO:0000256" key="2">
    <source>
        <dbReference type="ARBA" id="ARBA00023012"/>
    </source>
</evidence>
<gene>
    <name evidence="8" type="ORF">J2S43_002679</name>
</gene>
<evidence type="ECO:0000256" key="5">
    <source>
        <dbReference type="ARBA" id="ARBA00023163"/>
    </source>
</evidence>
<evidence type="ECO:0000256" key="6">
    <source>
        <dbReference type="PROSITE-ProRule" id="PRU01091"/>
    </source>
</evidence>
<reference evidence="8 9" key="1">
    <citation type="submission" date="2023-07" db="EMBL/GenBank/DDBJ databases">
        <title>Sequencing the genomes of 1000 actinobacteria strains.</title>
        <authorList>
            <person name="Klenk H.-P."/>
        </authorList>
    </citation>
    <scope>NUCLEOTIDE SEQUENCE [LARGE SCALE GENOMIC DNA]</scope>
    <source>
        <strain evidence="8 9">DSM 44710</strain>
    </source>
</reference>
<comment type="caution">
    <text evidence="8">The sequence shown here is derived from an EMBL/GenBank/DDBJ whole genome shotgun (WGS) entry which is preliminary data.</text>
</comment>
<evidence type="ECO:0000256" key="1">
    <source>
        <dbReference type="ARBA" id="ARBA00022553"/>
    </source>
</evidence>
<accession>A0ABT9MRU8</accession>
<evidence type="ECO:0000259" key="7">
    <source>
        <dbReference type="PROSITE" id="PS51755"/>
    </source>
</evidence>
<protein>
    <recommendedName>
        <fullName evidence="7">OmpR/PhoB-type domain-containing protein</fullName>
    </recommendedName>
</protein>
<evidence type="ECO:0000313" key="9">
    <source>
        <dbReference type="Proteomes" id="UP001240984"/>
    </source>
</evidence>
<name>A0ABT9MRU8_9ACTN</name>
<dbReference type="CDD" id="cd00383">
    <property type="entry name" value="trans_reg_C"/>
    <property type="match status" value="1"/>
</dbReference>
<dbReference type="EMBL" id="JAUSRA010000001">
    <property type="protein sequence ID" value="MDP9794167.1"/>
    <property type="molecule type" value="Genomic_DNA"/>
</dbReference>
<dbReference type="SMART" id="SM00862">
    <property type="entry name" value="Trans_reg_C"/>
    <property type="match status" value="1"/>
</dbReference>
<dbReference type="SUPFAM" id="SSF46894">
    <property type="entry name" value="C-terminal effector domain of the bipartite response regulators"/>
    <property type="match status" value="1"/>
</dbReference>
<dbReference type="Gene3D" id="1.10.10.10">
    <property type="entry name" value="Winged helix-like DNA-binding domain superfamily/Winged helix DNA-binding domain"/>
    <property type="match status" value="1"/>
</dbReference>
<proteinExistence type="predicted"/>
<keyword evidence="1" id="KW-0597">Phosphoprotein</keyword>
<keyword evidence="9" id="KW-1185">Reference proteome</keyword>
<keyword evidence="5" id="KW-0804">Transcription</keyword>
<dbReference type="InterPro" id="IPR016032">
    <property type="entry name" value="Sig_transdc_resp-reg_C-effctor"/>
</dbReference>
<dbReference type="Proteomes" id="UP001240984">
    <property type="component" value="Unassembled WGS sequence"/>
</dbReference>
<dbReference type="Pfam" id="PF00486">
    <property type="entry name" value="Trans_reg_C"/>
    <property type="match status" value="1"/>
</dbReference>
<dbReference type="InterPro" id="IPR011006">
    <property type="entry name" value="CheY-like_superfamily"/>
</dbReference>
<dbReference type="InterPro" id="IPR039420">
    <property type="entry name" value="WalR-like"/>
</dbReference>
<dbReference type="PANTHER" id="PTHR48111">
    <property type="entry name" value="REGULATOR OF RPOS"/>
    <property type="match status" value="1"/>
</dbReference>
<dbReference type="RefSeq" id="WP_306829301.1">
    <property type="nucleotide sequence ID" value="NZ_JAUSRA010000001.1"/>
</dbReference>
<evidence type="ECO:0000256" key="4">
    <source>
        <dbReference type="ARBA" id="ARBA00023125"/>
    </source>
</evidence>
<dbReference type="Gene3D" id="6.10.250.690">
    <property type="match status" value="1"/>
</dbReference>
<keyword evidence="4 6" id="KW-0238">DNA-binding</keyword>
<sequence>MTWCESLVDLVPEIGAEVADYVTKPYQAAELLARVEVLLRARDAARDPVLRHGDLLLDEVTCQAWRGDRPLDVTAAEYRLLRYLLHNAGRVLSKDQLAWQVWGEARGSNAIERLMSRLRQARAEVRPASDAERRGDLQPPVNGEGRWVRQIGADHVRPRTEGSGVCSRVDRIDERRDTGLRTVIL</sequence>
<dbReference type="PANTHER" id="PTHR48111:SF1">
    <property type="entry name" value="TWO-COMPONENT RESPONSE REGULATOR ORR33"/>
    <property type="match status" value="1"/>
</dbReference>
<feature type="domain" description="OmpR/PhoB-type" evidence="7">
    <location>
        <begin position="47"/>
        <end position="150"/>
    </location>
</feature>
<keyword evidence="2" id="KW-0902">Two-component regulatory system</keyword>
<dbReference type="PROSITE" id="PS51755">
    <property type="entry name" value="OMPR_PHOB"/>
    <property type="match status" value="1"/>
</dbReference>
<feature type="DNA-binding region" description="OmpR/PhoB-type" evidence="6">
    <location>
        <begin position="47"/>
        <end position="150"/>
    </location>
</feature>